<evidence type="ECO:0000313" key="2">
    <source>
        <dbReference type="EMBL" id="GCC26049.1"/>
    </source>
</evidence>
<accession>A0A401S6M7</accession>
<comment type="caution">
    <text evidence="2">The sequence shown here is derived from an EMBL/GenBank/DDBJ whole genome shotgun (WGS) entry which is preliminary data.</text>
</comment>
<dbReference type="Proteomes" id="UP000287033">
    <property type="component" value="Unassembled WGS sequence"/>
</dbReference>
<sequence length="175" mass="18248">MGYPAISLSSIGAAAMCENDATNFAYFHASIVAGTRTAAAECKGDKLEIKVAFCGDAGTYTVTLGVGGQDMQILPTCQQGDSFCDIEGEGASENGARGLAGGAGLGLADRALGAERGPAGLPHPEHRRHPGQEPRQPRLSGRVDPGGRPCLPHRCQRGECGGEPDRPEEYHHPRV</sequence>
<feature type="region of interest" description="Disordered" evidence="1">
    <location>
        <begin position="114"/>
        <end position="175"/>
    </location>
</feature>
<keyword evidence="3" id="KW-1185">Reference proteome</keyword>
<dbReference type="AlphaFoldDB" id="A0A401S6M7"/>
<dbReference type="OrthoDB" id="10441505at2759"/>
<name>A0A401S6M7_CHIPU</name>
<organism evidence="2 3">
    <name type="scientific">Chiloscyllium punctatum</name>
    <name type="common">Brownbanded bambooshark</name>
    <name type="synonym">Hemiscyllium punctatum</name>
    <dbReference type="NCBI Taxonomy" id="137246"/>
    <lineage>
        <taxon>Eukaryota</taxon>
        <taxon>Metazoa</taxon>
        <taxon>Chordata</taxon>
        <taxon>Craniata</taxon>
        <taxon>Vertebrata</taxon>
        <taxon>Chondrichthyes</taxon>
        <taxon>Elasmobranchii</taxon>
        <taxon>Galeomorphii</taxon>
        <taxon>Galeoidea</taxon>
        <taxon>Orectolobiformes</taxon>
        <taxon>Hemiscylliidae</taxon>
        <taxon>Chiloscyllium</taxon>
    </lineage>
</organism>
<dbReference type="EMBL" id="BEZZ01000109">
    <property type="protein sequence ID" value="GCC26049.1"/>
    <property type="molecule type" value="Genomic_DNA"/>
</dbReference>
<feature type="compositionally biased region" description="Basic and acidic residues" evidence="1">
    <location>
        <begin position="163"/>
        <end position="175"/>
    </location>
</feature>
<reference evidence="2 3" key="1">
    <citation type="journal article" date="2018" name="Nat. Ecol. Evol.">
        <title>Shark genomes provide insights into elasmobranch evolution and the origin of vertebrates.</title>
        <authorList>
            <person name="Hara Y"/>
            <person name="Yamaguchi K"/>
            <person name="Onimaru K"/>
            <person name="Kadota M"/>
            <person name="Koyanagi M"/>
            <person name="Keeley SD"/>
            <person name="Tatsumi K"/>
            <person name="Tanaka K"/>
            <person name="Motone F"/>
            <person name="Kageyama Y"/>
            <person name="Nozu R"/>
            <person name="Adachi N"/>
            <person name="Nishimura O"/>
            <person name="Nakagawa R"/>
            <person name="Tanegashima C"/>
            <person name="Kiyatake I"/>
            <person name="Matsumoto R"/>
            <person name="Murakumo K"/>
            <person name="Nishida K"/>
            <person name="Terakita A"/>
            <person name="Kuratani S"/>
            <person name="Sato K"/>
            <person name="Hyodo S Kuraku.S."/>
        </authorList>
    </citation>
    <scope>NUCLEOTIDE SEQUENCE [LARGE SCALE GENOMIC DNA]</scope>
</reference>
<gene>
    <name evidence="2" type="ORF">chiPu_0004463</name>
</gene>
<evidence type="ECO:0000313" key="3">
    <source>
        <dbReference type="Proteomes" id="UP000287033"/>
    </source>
</evidence>
<evidence type="ECO:0000256" key="1">
    <source>
        <dbReference type="SAM" id="MobiDB-lite"/>
    </source>
</evidence>
<protein>
    <submittedName>
        <fullName evidence="2">Uncharacterized protein</fullName>
    </submittedName>
</protein>
<proteinExistence type="predicted"/>
<dbReference type="OMA" id="NDATNFA"/>